<dbReference type="Proteomes" id="UP000789702">
    <property type="component" value="Unassembled WGS sequence"/>
</dbReference>
<protein>
    <submittedName>
        <fullName evidence="1">14700_t:CDS:1</fullName>
    </submittedName>
</protein>
<comment type="caution">
    <text evidence="1">The sequence shown here is derived from an EMBL/GenBank/DDBJ whole genome shotgun (WGS) entry which is preliminary data.</text>
</comment>
<sequence>MAQRCEHREWLDNAIRNNQIIKYHYNTFNDITPIGHGTFGKVSSAISSEVRRKVALKSIKINPDFTIELLVNELKQHIRIGSHNNILEFYGVIEGEPSEFILVLEYANNGTLREYLCDNFYILNWDDKLCLAKQLADAIKFLHSYDIIHRDLHSENVLIHDKIIKLSDFGNSKFVADPSIQLTKGFGSIRYSDPEFVRSSLNYSRTKKSDIYSLGVLLWEISSGREPFKFDSLPNLLSHIISGLKENPINGTPKDYVNIYEECWKSVPDQRPTIEEIVKPDITSIDSKIFHELCEVLSSTSNSALNINEALNLASNINETSISASNFDEEPIIKIDTKTLEYIDNNIKDPDKQFLRKLVQLFLHVSEEPKLLINQIEALIEDYDENPDRIFKKLLKHQGQPTFAHLIGFFYENGFGVKVNKQKAHKIFCI</sequence>
<proteinExistence type="predicted"/>
<gene>
    <name evidence="1" type="ORF">DHETER_LOCUS1739</name>
</gene>
<accession>A0ACA9KHY6</accession>
<evidence type="ECO:0000313" key="2">
    <source>
        <dbReference type="Proteomes" id="UP000789702"/>
    </source>
</evidence>
<keyword evidence="2" id="KW-1185">Reference proteome</keyword>
<organism evidence="1 2">
    <name type="scientific">Dentiscutata heterogama</name>
    <dbReference type="NCBI Taxonomy" id="1316150"/>
    <lineage>
        <taxon>Eukaryota</taxon>
        <taxon>Fungi</taxon>
        <taxon>Fungi incertae sedis</taxon>
        <taxon>Mucoromycota</taxon>
        <taxon>Glomeromycotina</taxon>
        <taxon>Glomeromycetes</taxon>
        <taxon>Diversisporales</taxon>
        <taxon>Gigasporaceae</taxon>
        <taxon>Dentiscutata</taxon>
    </lineage>
</organism>
<dbReference type="EMBL" id="CAJVPU010001117">
    <property type="protein sequence ID" value="CAG8471599.1"/>
    <property type="molecule type" value="Genomic_DNA"/>
</dbReference>
<evidence type="ECO:0000313" key="1">
    <source>
        <dbReference type="EMBL" id="CAG8471599.1"/>
    </source>
</evidence>
<name>A0ACA9KHY6_9GLOM</name>
<reference evidence="1" key="1">
    <citation type="submission" date="2021-06" db="EMBL/GenBank/DDBJ databases">
        <authorList>
            <person name="Kallberg Y."/>
            <person name="Tangrot J."/>
            <person name="Rosling A."/>
        </authorList>
    </citation>
    <scope>NUCLEOTIDE SEQUENCE</scope>
    <source>
        <strain evidence="1">IL203A</strain>
    </source>
</reference>